<organism evidence="9">
    <name type="scientific">hydrothermal vent metagenome</name>
    <dbReference type="NCBI Taxonomy" id="652676"/>
    <lineage>
        <taxon>unclassified sequences</taxon>
        <taxon>metagenomes</taxon>
        <taxon>ecological metagenomes</taxon>
    </lineage>
</organism>
<dbReference type="AlphaFoldDB" id="A0A3B1AEV8"/>
<evidence type="ECO:0000256" key="5">
    <source>
        <dbReference type="ARBA" id="ARBA00022777"/>
    </source>
</evidence>
<dbReference type="InterPro" id="IPR035907">
    <property type="entry name" value="Hppk_sf"/>
</dbReference>
<accession>A0A3B1AEV8</accession>
<dbReference type="CDD" id="cd00483">
    <property type="entry name" value="HPPK"/>
    <property type="match status" value="1"/>
</dbReference>
<protein>
    <recommendedName>
        <fullName evidence="2">2-amino-4-hydroxy-6-hydroxymethyldihydropteridine diphosphokinase</fullName>
        <ecNumber evidence="2">2.7.6.3</ecNumber>
    </recommendedName>
</protein>
<sequence>MPRAYISIGSNVNAEDNIGAAIVALKKRYGDLTLSTVYKNKAVGFDGDDFLNLVVGLETEQSIIDFVEHLHCIEAAQGRARNIEKKFSSRTLDMDLLLYGNDVFYSDNISIPRDEIIRYAFVLQPLFELVPDYYHPTEKCTIAQLWSSFDKQGLTMTPVELVTL</sequence>
<evidence type="ECO:0000256" key="7">
    <source>
        <dbReference type="ARBA" id="ARBA00022909"/>
    </source>
</evidence>
<dbReference type="InterPro" id="IPR000550">
    <property type="entry name" value="Hppk"/>
</dbReference>
<dbReference type="Gene3D" id="3.30.70.560">
    <property type="entry name" value="7,8-Dihydro-6-hydroxymethylpterin-pyrophosphokinase HPPK"/>
    <property type="match status" value="1"/>
</dbReference>
<dbReference type="EC" id="2.7.6.3" evidence="2"/>
<keyword evidence="5 9" id="KW-0418">Kinase</keyword>
<dbReference type="PANTHER" id="PTHR43071:SF2">
    <property type="entry name" value="2-AMINO-4-HYDROXY-6-HYDROXYMETHYLDIHYDROPTERIDINE PYROPHOSPHOKINASE"/>
    <property type="match status" value="1"/>
</dbReference>
<dbReference type="NCBIfam" id="TIGR01498">
    <property type="entry name" value="folK"/>
    <property type="match status" value="1"/>
</dbReference>
<keyword evidence="6" id="KW-0067">ATP-binding</keyword>
<dbReference type="GO" id="GO:0016301">
    <property type="term" value="F:kinase activity"/>
    <property type="evidence" value="ECO:0007669"/>
    <property type="project" value="UniProtKB-KW"/>
</dbReference>
<dbReference type="GO" id="GO:0005524">
    <property type="term" value="F:ATP binding"/>
    <property type="evidence" value="ECO:0007669"/>
    <property type="project" value="UniProtKB-KW"/>
</dbReference>
<dbReference type="GO" id="GO:0046654">
    <property type="term" value="P:tetrahydrofolate biosynthetic process"/>
    <property type="evidence" value="ECO:0007669"/>
    <property type="project" value="UniProtKB-UniPathway"/>
</dbReference>
<name>A0A3B1AEV8_9ZZZZ</name>
<reference evidence="9" key="1">
    <citation type="submission" date="2018-06" db="EMBL/GenBank/DDBJ databases">
        <authorList>
            <person name="Zhirakovskaya E."/>
        </authorList>
    </citation>
    <scope>NUCLEOTIDE SEQUENCE</scope>
</reference>
<evidence type="ECO:0000256" key="6">
    <source>
        <dbReference type="ARBA" id="ARBA00022840"/>
    </source>
</evidence>
<dbReference type="PANTHER" id="PTHR43071">
    <property type="entry name" value="2-AMINO-4-HYDROXY-6-HYDROXYMETHYLDIHYDROPTERIDINE PYROPHOSPHOKINASE"/>
    <property type="match status" value="1"/>
</dbReference>
<keyword evidence="3 9" id="KW-0808">Transferase</keyword>
<dbReference type="UniPathway" id="UPA00077">
    <property type="reaction ID" value="UER00155"/>
</dbReference>
<dbReference type="Pfam" id="PF01288">
    <property type="entry name" value="HPPK"/>
    <property type="match status" value="1"/>
</dbReference>
<keyword evidence="7" id="KW-0289">Folate biosynthesis</keyword>
<proteinExistence type="predicted"/>
<dbReference type="EMBL" id="UOFT01000025">
    <property type="protein sequence ID" value="VAW92424.1"/>
    <property type="molecule type" value="Genomic_DNA"/>
</dbReference>
<feature type="domain" description="7,8-dihydro-6-hydroxymethylpterin-pyrophosphokinase" evidence="8">
    <location>
        <begin position="5"/>
        <end position="131"/>
    </location>
</feature>
<gene>
    <name evidence="9" type="ORF">MNBD_GAMMA23-395</name>
</gene>
<dbReference type="GO" id="GO:0046656">
    <property type="term" value="P:folic acid biosynthetic process"/>
    <property type="evidence" value="ECO:0007669"/>
    <property type="project" value="UniProtKB-KW"/>
</dbReference>
<dbReference type="SUPFAM" id="SSF55083">
    <property type="entry name" value="6-hydroxymethyl-7,8-dihydropterin pyrophosphokinase, HPPK"/>
    <property type="match status" value="1"/>
</dbReference>
<evidence type="ECO:0000256" key="1">
    <source>
        <dbReference type="ARBA" id="ARBA00005051"/>
    </source>
</evidence>
<evidence type="ECO:0000313" key="9">
    <source>
        <dbReference type="EMBL" id="VAW92424.1"/>
    </source>
</evidence>
<evidence type="ECO:0000256" key="4">
    <source>
        <dbReference type="ARBA" id="ARBA00022741"/>
    </source>
</evidence>
<dbReference type="GO" id="GO:0003848">
    <property type="term" value="F:2-amino-4-hydroxy-6-hydroxymethyldihydropteridine diphosphokinase activity"/>
    <property type="evidence" value="ECO:0007669"/>
    <property type="project" value="UniProtKB-EC"/>
</dbReference>
<comment type="pathway">
    <text evidence="1">Cofactor biosynthesis; tetrahydrofolate biosynthesis; 2-amino-4-hydroxy-6-hydroxymethyl-7,8-dihydropteridine diphosphate from 7,8-dihydroneopterin triphosphate: step 4/4.</text>
</comment>
<evidence type="ECO:0000259" key="8">
    <source>
        <dbReference type="Pfam" id="PF01288"/>
    </source>
</evidence>
<evidence type="ECO:0000256" key="3">
    <source>
        <dbReference type="ARBA" id="ARBA00022679"/>
    </source>
</evidence>
<keyword evidence="4" id="KW-0547">Nucleotide-binding</keyword>
<evidence type="ECO:0000256" key="2">
    <source>
        <dbReference type="ARBA" id="ARBA00013253"/>
    </source>
</evidence>